<proteinExistence type="predicted"/>
<dbReference type="Proteomes" id="UP000008915">
    <property type="component" value="Chromosome"/>
</dbReference>
<gene>
    <name evidence="1" type="ordered locus">Tmar_1564</name>
</gene>
<evidence type="ECO:0000313" key="2">
    <source>
        <dbReference type="Proteomes" id="UP000008915"/>
    </source>
</evidence>
<evidence type="ECO:0000313" key="1">
    <source>
        <dbReference type="EMBL" id="ADU51673.1"/>
    </source>
</evidence>
<dbReference type="OrthoDB" id="9776792at2"/>
<organism evidence="1 2">
    <name type="scientific">Thermaerobacter marianensis (strain ATCC 700841 / DSM 12885 / JCM 10246 / 7p75a)</name>
    <dbReference type="NCBI Taxonomy" id="644966"/>
    <lineage>
        <taxon>Bacteria</taxon>
        <taxon>Bacillati</taxon>
        <taxon>Bacillota</taxon>
        <taxon>Clostridia</taxon>
        <taxon>Eubacteriales</taxon>
        <taxon>Clostridiales Family XVII. Incertae Sedis</taxon>
        <taxon>Thermaerobacter</taxon>
    </lineage>
</organism>
<dbReference type="InterPro" id="IPR006482">
    <property type="entry name" value="Cas7_Csh2/Csh2"/>
</dbReference>
<dbReference type="STRING" id="644966.Tmar_1564"/>
<dbReference type="eggNOG" id="COG3649">
    <property type="taxonomic scope" value="Bacteria"/>
</dbReference>
<dbReference type="NCBIfam" id="TIGR01595">
    <property type="entry name" value="cas_CT1132"/>
    <property type="match status" value="1"/>
</dbReference>
<reference evidence="1 2" key="1">
    <citation type="journal article" date="2010" name="Stand. Genomic Sci.">
        <title>Complete genome sequence of Thermaerobacter marianensis type strain (7p75a).</title>
        <authorList>
            <person name="Han C."/>
            <person name="Gu W."/>
            <person name="Zhang X."/>
            <person name="Lapidus A."/>
            <person name="Nolan M."/>
            <person name="Copeland A."/>
            <person name="Lucas S."/>
            <person name="Del Rio T.G."/>
            <person name="Tice H."/>
            <person name="Cheng J.F."/>
            <person name="Tapia R."/>
            <person name="Goodwin L."/>
            <person name="Pitluck S."/>
            <person name="Pagani I."/>
            <person name="Ivanova N."/>
            <person name="Mavromatis K."/>
            <person name="Mikhailova N."/>
            <person name="Pati A."/>
            <person name="Chen A."/>
            <person name="Palaniappan K."/>
            <person name="Land M."/>
            <person name="Hauser L."/>
            <person name="Chang Y.J."/>
            <person name="Jeffries C.D."/>
            <person name="Schneider S."/>
            <person name="Rohde M."/>
            <person name="Goker M."/>
            <person name="Pukall R."/>
            <person name="Woyke T."/>
            <person name="Bristow J."/>
            <person name="Eisen J.A."/>
            <person name="Markowitz V."/>
            <person name="Hugenholtz P."/>
            <person name="Kyrpides N.C."/>
            <person name="Klenk H.P."/>
            <person name="Detter J.C."/>
        </authorList>
    </citation>
    <scope>NUCLEOTIDE SEQUENCE [LARGE SCALE GENOMIC DNA]</scope>
    <source>
        <strain evidence="2">ATCC 700841 / DSM 12885 / JCM 10246 / 7p75a</strain>
    </source>
</reference>
<dbReference type="KEGG" id="tmr:Tmar_1564"/>
<protein>
    <submittedName>
        <fullName evidence="1">CRISPR-associated protein, Csh2 family</fullName>
    </submittedName>
</protein>
<accession>E6SGT9</accession>
<name>E6SGT9_THEM7</name>
<dbReference type="AlphaFoldDB" id="E6SGT9"/>
<dbReference type="EMBL" id="CP002344">
    <property type="protein sequence ID" value="ADU51673.1"/>
    <property type="molecule type" value="Genomic_DNA"/>
</dbReference>
<dbReference type="GO" id="GO:0043571">
    <property type="term" value="P:maintenance of CRISPR repeat elements"/>
    <property type="evidence" value="ECO:0007669"/>
    <property type="project" value="InterPro"/>
</dbReference>
<dbReference type="Pfam" id="PF05107">
    <property type="entry name" value="Cas_Cas7"/>
    <property type="match status" value="1"/>
</dbReference>
<reference evidence="2" key="2">
    <citation type="journal article" date="2010" name="Stand. Genomic Sci.">
        <title>Complete genome sequence of Thermaerobacter marianensis type strain (7p75aT).</title>
        <authorList>
            <person name="Han C."/>
            <person name="Gu W."/>
            <person name="Zhang X."/>
            <person name="Lapidus A."/>
            <person name="Nolan M."/>
            <person name="Copeland A."/>
            <person name="Lucas S."/>
            <person name="Glavina Del Rio T."/>
            <person name="Tice H."/>
            <person name="Cheng J."/>
            <person name="Tapia R."/>
            <person name="Goodwin L."/>
            <person name="Pitluck S."/>
            <person name="Pagani I."/>
            <person name="Ivanova N."/>
            <person name="Mavromatis K."/>
            <person name="Mikhailova N."/>
            <person name="Pati A."/>
            <person name="Chen A."/>
            <person name="Palaniappan K."/>
            <person name="Land M."/>
            <person name="Hauser L."/>
            <person name="Chang Y."/>
            <person name="Jeffries C."/>
            <person name="Schneider S."/>
            <person name="Rohde M."/>
            <person name="Goker M."/>
            <person name="Pukall R."/>
            <person name="Woyke T."/>
            <person name="Bristow J."/>
            <person name="Eisen J."/>
            <person name="Markowitz V."/>
            <person name="Hugenholtz P."/>
            <person name="Kyrpides N."/>
            <person name="Klenk H."/>
            <person name="Detter J."/>
        </authorList>
    </citation>
    <scope>NUCLEOTIDE SEQUENCE [LARGE SCALE GENOMIC DNA]</scope>
    <source>
        <strain evidence="2">ATCC 700841 / DSM 12885 / JCM 10246 / 7p75a</strain>
    </source>
</reference>
<sequence length="313" mass="34988">MAEVRSGELLFVKSVKDGIPNRDPLSDSDARRLFDEEDGRISLSDVSIKRDVRDYVLARYPDGGDGTKHVYVREARSAEGNLLGRRALAEQVLGISPDKAREELPRKAFDVRAFGVVYSVSKVSFHLTGPVQFGWAHSLHPVESRYVQGTVVMASEDDRAKGQGTIWTTYIVPFAVFAMHGIINAALAKETDLTPDDVDLVLEGLWKGTRFRQARGRGIQEPLFLLHVEFHDPFFRIGDLDRLVRLEPGREAWLKPGKPSSVAEVALDVQALGQQLLQFQDRVARVRYWLNPAFRLEGDAGLRELGGEPQPAM</sequence>
<dbReference type="RefSeq" id="WP_013495976.1">
    <property type="nucleotide sequence ID" value="NC_014831.1"/>
</dbReference>
<dbReference type="HOGENOM" id="CLU_071770_1_0_9"/>
<keyword evidence="2" id="KW-1185">Reference proteome</keyword>